<proteinExistence type="predicted"/>
<organism evidence="2 3">
    <name type="scientific">Phytohabitans houttuyneae</name>
    <dbReference type="NCBI Taxonomy" id="1076126"/>
    <lineage>
        <taxon>Bacteria</taxon>
        <taxon>Bacillati</taxon>
        <taxon>Actinomycetota</taxon>
        <taxon>Actinomycetes</taxon>
        <taxon>Micromonosporales</taxon>
        <taxon>Micromonosporaceae</taxon>
    </lineage>
</organism>
<comment type="caution">
    <text evidence="2">The sequence shown here is derived from an EMBL/GenBank/DDBJ whole genome shotgun (WGS) entry which is preliminary data.</text>
</comment>
<protein>
    <submittedName>
        <fullName evidence="2">Uncharacterized protein</fullName>
    </submittedName>
</protein>
<reference evidence="2 3" key="2">
    <citation type="submission" date="2020-03" db="EMBL/GenBank/DDBJ databases">
        <authorList>
            <person name="Ichikawa N."/>
            <person name="Kimura A."/>
            <person name="Kitahashi Y."/>
            <person name="Uohara A."/>
        </authorList>
    </citation>
    <scope>NUCLEOTIDE SEQUENCE [LARGE SCALE GENOMIC DNA]</scope>
    <source>
        <strain evidence="2 3">NBRC 108639</strain>
    </source>
</reference>
<keyword evidence="3" id="KW-1185">Reference proteome</keyword>
<gene>
    <name evidence="2" type="ORF">Phou_024260</name>
</gene>
<dbReference type="Proteomes" id="UP000482800">
    <property type="component" value="Unassembled WGS sequence"/>
</dbReference>
<accession>A0A6V8K8C2</accession>
<dbReference type="EMBL" id="BLPF01000001">
    <property type="protein sequence ID" value="GFJ78246.1"/>
    <property type="molecule type" value="Genomic_DNA"/>
</dbReference>
<name>A0A6V8K8C2_9ACTN</name>
<dbReference type="AlphaFoldDB" id="A0A6V8K8C2"/>
<evidence type="ECO:0000313" key="3">
    <source>
        <dbReference type="Proteomes" id="UP000482800"/>
    </source>
</evidence>
<feature type="region of interest" description="Disordered" evidence="1">
    <location>
        <begin position="33"/>
        <end position="65"/>
    </location>
</feature>
<evidence type="ECO:0000313" key="2">
    <source>
        <dbReference type="EMBL" id="GFJ78246.1"/>
    </source>
</evidence>
<reference evidence="2 3" key="1">
    <citation type="submission" date="2020-03" db="EMBL/GenBank/DDBJ databases">
        <title>Whole genome shotgun sequence of Phytohabitans houttuyneae NBRC 108639.</title>
        <authorList>
            <person name="Komaki H."/>
            <person name="Tamura T."/>
        </authorList>
    </citation>
    <scope>NUCLEOTIDE SEQUENCE [LARGE SCALE GENOMIC DNA]</scope>
    <source>
        <strain evidence="2 3">NBRC 108639</strain>
    </source>
</reference>
<sequence>MSGAARRFPDAVGQSRWAHWCAQVESLVRRDPGVASDEGLAPARGSKTTELRPAAMSGARLDAAK</sequence>
<evidence type="ECO:0000256" key="1">
    <source>
        <dbReference type="SAM" id="MobiDB-lite"/>
    </source>
</evidence>